<keyword evidence="4" id="KW-1185">Reference proteome</keyword>
<accession>A0A1R3HG51</accession>
<dbReference type="OrthoDB" id="3388at2759"/>
<protein>
    <submittedName>
        <fullName evidence="3">Protein-tyrosine phosphatase, low molecular weight</fullName>
    </submittedName>
</protein>
<evidence type="ECO:0000313" key="4">
    <source>
        <dbReference type="Proteomes" id="UP000188268"/>
    </source>
</evidence>
<dbReference type="InterPro" id="IPR023485">
    <property type="entry name" value="Ptyr_pPase"/>
</dbReference>
<dbReference type="STRING" id="210143.A0A1R3HG51"/>
<dbReference type="InterPro" id="IPR052995">
    <property type="entry name" value="LMW-PTP"/>
</dbReference>
<dbReference type="PANTHER" id="PTHR47439:SF1">
    <property type="entry name" value="ACID PHOSPHATASE"/>
    <property type="match status" value="1"/>
</dbReference>
<name>A0A1R3HG51_COCAP</name>
<feature type="domain" description="Phosphotyrosine protein phosphatase I" evidence="2">
    <location>
        <begin position="68"/>
        <end position="132"/>
    </location>
</feature>
<keyword evidence="1" id="KW-0812">Transmembrane</keyword>
<dbReference type="PANTHER" id="PTHR47439">
    <property type="entry name" value="LOW MOLECULAR WEIGHT PHOSPHOTYROSINE PROTEIN PHOSPHATASE-RELATED"/>
    <property type="match status" value="1"/>
</dbReference>
<dbReference type="Pfam" id="PF01451">
    <property type="entry name" value="LMWPc"/>
    <property type="match status" value="1"/>
</dbReference>
<dbReference type="InterPro" id="IPR036196">
    <property type="entry name" value="Ptyr_pPase_sf"/>
</dbReference>
<evidence type="ECO:0000259" key="2">
    <source>
        <dbReference type="Pfam" id="PF01451"/>
    </source>
</evidence>
<dbReference type="Gene3D" id="3.40.50.2300">
    <property type="match status" value="1"/>
</dbReference>
<gene>
    <name evidence="3" type="ORF">CCACVL1_19552</name>
</gene>
<dbReference type="Proteomes" id="UP000188268">
    <property type="component" value="Unassembled WGS sequence"/>
</dbReference>
<dbReference type="EMBL" id="AWWV01012040">
    <property type="protein sequence ID" value="OMO69339.1"/>
    <property type="molecule type" value="Genomic_DNA"/>
</dbReference>
<reference evidence="3 4" key="1">
    <citation type="submission" date="2013-09" db="EMBL/GenBank/DDBJ databases">
        <title>Corchorus capsularis genome sequencing.</title>
        <authorList>
            <person name="Alam M."/>
            <person name="Haque M.S."/>
            <person name="Islam M.S."/>
            <person name="Emdad E.M."/>
            <person name="Islam M.M."/>
            <person name="Ahmed B."/>
            <person name="Halim A."/>
            <person name="Hossen Q.M.M."/>
            <person name="Hossain M.Z."/>
            <person name="Ahmed R."/>
            <person name="Khan M.M."/>
            <person name="Islam R."/>
            <person name="Rashid M.M."/>
            <person name="Khan S.A."/>
            <person name="Rahman M.S."/>
            <person name="Alam M."/>
        </authorList>
    </citation>
    <scope>NUCLEOTIDE SEQUENCE [LARGE SCALE GENOMIC DNA]</scope>
    <source>
        <strain evidence="4">cv. CVL-1</strain>
        <tissue evidence="3">Whole seedling</tissue>
    </source>
</reference>
<evidence type="ECO:0000313" key="3">
    <source>
        <dbReference type="EMBL" id="OMO69339.1"/>
    </source>
</evidence>
<feature type="transmembrane region" description="Helical" evidence="1">
    <location>
        <begin position="12"/>
        <end position="30"/>
    </location>
</feature>
<keyword evidence="1" id="KW-0472">Membrane</keyword>
<sequence>MSFFSTPISSKPLFYSPLLLTMLLYFFQAIKQIVLLGRTYKFGICKATWNLCIHNAIRIAWHINAFISRAAEGVFRDIVKKKGLDSKFDIESVGTIDYHEGNMAEPRMRATSKRRVIEITSISRPIQPSDFRD</sequence>
<dbReference type="SUPFAM" id="SSF52788">
    <property type="entry name" value="Phosphotyrosine protein phosphatases I"/>
    <property type="match status" value="1"/>
</dbReference>
<comment type="caution">
    <text evidence="3">The sequence shown here is derived from an EMBL/GenBank/DDBJ whole genome shotgun (WGS) entry which is preliminary data.</text>
</comment>
<evidence type="ECO:0000256" key="1">
    <source>
        <dbReference type="SAM" id="Phobius"/>
    </source>
</evidence>
<dbReference type="Gramene" id="OMO69339">
    <property type="protein sequence ID" value="OMO69339"/>
    <property type="gene ID" value="CCACVL1_19552"/>
</dbReference>
<dbReference type="AlphaFoldDB" id="A0A1R3HG51"/>
<proteinExistence type="predicted"/>
<keyword evidence="1" id="KW-1133">Transmembrane helix</keyword>
<organism evidence="3 4">
    <name type="scientific">Corchorus capsularis</name>
    <name type="common">Jute</name>
    <dbReference type="NCBI Taxonomy" id="210143"/>
    <lineage>
        <taxon>Eukaryota</taxon>
        <taxon>Viridiplantae</taxon>
        <taxon>Streptophyta</taxon>
        <taxon>Embryophyta</taxon>
        <taxon>Tracheophyta</taxon>
        <taxon>Spermatophyta</taxon>
        <taxon>Magnoliopsida</taxon>
        <taxon>eudicotyledons</taxon>
        <taxon>Gunneridae</taxon>
        <taxon>Pentapetalae</taxon>
        <taxon>rosids</taxon>
        <taxon>malvids</taxon>
        <taxon>Malvales</taxon>
        <taxon>Malvaceae</taxon>
        <taxon>Grewioideae</taxon>
        <taxon>Apeibeae</taxon>
        <taxon>Corchorus</taxon>
    </lineage>
</organism>